<accession>A0A0D2MRH8</accession>
<protein>
    <submittedName>
        <fullName evidence="2">Uncharacterized protein</fullName>
    </submittedName>
</protein>
<gene>
    <name evidence="2" type="ORF">MNEG_4895</name>
</gene>
<keyword evidence="3" id="KW-1185">Reference proteome</keyword>
<proteinExistence type="predicted"/>
<name>A0A0D2MRH8_9CHLO</name>
<reference evidence="2 3" key="1">
    <citation type="journal article" date="2013" name="BMC Genomics">
        <title>Reconstruction of the lipid metabolism for the microalga Monoraphidium neglectum from its genome sequence reveals characteristics suitable for biofuel production.</title>
        <authorList>
            <person name="Bogen C."/>
            <person name="Al-Dilaimi A."/>
            <person name="Albersmeier A."/>
            <person name="Wichmann J."/>
            <person name="Grundmann M."/>
            <person name="Rupp O."/>
            <person name="Lauersen K.J."/>
            <person name="Blifernez-Klassen O."/>
            <person name="Kalinowski J."/>
            <person name="Goesmann A."/>
            <person name="Mussgnug J.H."/>
            <person name="Kruse O."/>
        </authorList>
    </citation>
    <scope>NUCLEOTIDE SEQUENCE [LARGE SCALE GENOMIC DNA]</scope>
    <source>
        <strain evidence="2 3">SAG 48.87</strain>
    </source>
</reference>
<dbReference type="InterPro" id="IPR032675">
    <property type="entry name" value="LRR_dom_sf"/>
</dbReference>
<sequence length="170" mass="18385">MSTMELAASVAAALPSLTQLRALHLTGTTTLDRLPAGVSALTALTSLVVDMRMRDRGPEGPDPEDFAPLGRGGGGDAGLLRCFGLRRLVVRGFNGPLHLPEGMERFSLLEELDLSGCQEVWNLGPWLLRLPALKRLVVPRRSVQQGVFEALALRNDPHQVEVVEEGGQED</sequence>
<evidence type="ECO:0000313" key="2">
    <source>
        <dbReference type="EMBL" id="KIZ03062.1"/>
    </source>
</evidence>
<organism evidence="2 3">
    <name type="scientific">Monoraphidium neglectum</name>
    <dbReference type="NCBI Taxonomy" id="145388"/>
    <lineage>
        <taxon>Eukaryota</taxon>
        <taxon>Viridiplantae</taxon>
        <taxon>Chlorophyta</taxon>
        <taxon>core chlorophytes</taxon>
        <taxon>Chlorophyceae</taxon>
        <taxon>CS clade</taxon>
        <taxon>Sphaeropleales</taxon>
        <taxon>Selenastraceae</taxon>
        <taxon>Monoraphidium</taxon>
    </lineage>
</organism>
<dbReference type="Proteomes" id="UP000054498">
    <property type="component" value="Unassembled WGS sequence"/>
</dbReference>
<dbReference type="GO" id="GO:0005930">
    <property type="term" value="C:axoneme"/>
    <property type="evidence" value="ECO:0007669"/>
    <property type="project" value="UniProtKB-SubCell"/>
</dbReference>
<dbReference type="AlphaFoldDB" id="A0A0D2MRH8"/>
<dbReference type="Gene3D" id="3.80.10.10">
    <property type="entry name" value="Ribonuclease Inhibitor"/>
    <property type="match status" value="1"/>
</dbReference>
<dbReference type="EMBL" id="KK100922">
    <property type="protein sequence ID" value="KIZ03062.1"/>
    <property type="molecule type" value="Genomic_DNA"/>
</dbReference>
<dbReference type="GeneID" id="25737772"/>
<dbReference type="OrthoDB" id="559206at2759"/>
<dbReference type="SUPFAM" id="SSF52047">
    <property type="entry name" value="RNI-like"/>
    <property type="match status" value="1"/>
</dbReference>
<evidence type="ECO:0000313" key="3">
    <source>
        <dbReference type="Proteomes" id="UP000054498"/>
    </source>
</evidence>
<dbReference type="RefSeq" id="XP_013902081.1">
    <property type="nucleotide sequence ID" value="XM_014046627.1"/>
</dbReference>
<dbReference type="KEGG" id="mng:MNEG_4895"/>
<evidence type="ECO:0000256" key="1">
    <source>
        <dbReference type="ARBA" id="ARBA00004430"/>
    </source>
</evidence>
<comment type="subcellular location">
    <subcellularLocation>
        <location evidence="1">Cytoplasm</location>
        <location evidence="1">Cytoskeleton</location>
        <location evidence="1">Cilium axoneme</location>
    </subcellularLocation>
</comment>